<reference evidence="2 3" key="1">
    <citation type="submission" date="2017-04" db="EMBL/GenBank/DDBJ databases">
        <title>Novel microbial lineages endemic to geothermal iron-oxide mats fill important gaps in the evolutionary history of Archaea.</title>
        <authorList>
            <person name="Jay Z.J."/>
            <person name="Beam J.P."/>
            <person name="Dlakic M."/>
            <person name="Rusch D.B."/>
            <person name="Kozubal M.A."/>
            <person name="Inskeep W.P."/>
        </authorList>
    </citation>
    <scope>NUCLEOTIDE SEQUENCE [LARGE SCALE GENOMIC DNA]</scope>
    <source>
        <strain evidence="2">OSP_D</strain>
    </source>
</reference>
<dbReference type="AlphaFoldDB" id="A0A2R6AKY9"/>
<dbReference type="Proteomes" id="UP000240322">
    <property type="component" value="Unassembled WGS sequence"/>
</dbReference>
<dbReference type="EMBL" id="NEXE01000189">
    <property type="protein sequence ID" value="PSN87038.1"/>
    <property type="molecule type" value="Genomic_DNA"/>
</dbReference>
<sequence>MINFVRLIVPISILLILSSVFAMFSPFTLPASPHITYYRPQSFVSETGSYWLNFTFVSALGENYTTIDLRFYPMGNEERPTIVPIMRSNLLSRVGSPVFYYTNFYNMSCVYLSYLYSDGRYSYYPYQNSTFKECGTGSLLLSVAHPPNTRYQVSEGFGIPVFLDGGYWATSTYDGNPPTNVTAWSWYFRVSDLVIVYRNGYNISLRDVGFVVNMTTERAQSGWRLIPDVGISGASFDAKNTTTGAMFIVHTNIVLALYTFMYAAISIAALCGLILLVSVFTELRKR</sequence>
<gene>
    <name evidence="2" type="ORF">B9Q03_11240</name>
</gene>
<name>A0A2R6AKY9_9ARCH</name>
<keyword evidence="1" id="KW-1133">Transmembrane helix</keyword>
<proteinExistence type="predicted"/>
<accession>A0A2R6AKY9</accession>
<keyword evidence="1" id="KW-0472">Membrane</keyword>
<protein>
    <submittedName>
        <fullName evidence="2">Uncharacterized protein</fullName>
    </submittedName>
</protein>
<feature type="transmembrane region" description="Helical" evidence="1">
    <location>
        <begin position="255"/>
        <end position="280"/>
    </location>
</feature>
<evidence type="ECO:0000313" key="3">
    <source>
        <dbReference type="Proteomes" id="UP000240322"/>
    </source>
</evidence>
<evidence type="ECO:0000313" key="2">
    <source>
        <dbReference type="EMBL" id="PSN87038.1"/>
    </source>
</evidence>
<evidence type="ECO:0000256" key="1">
    <source>
        <dbReference type="SAM" id="Phobius"/>
    </source>
</evidence>
<keyword evidence="1" id="KW-0812">Transmembrane</keyword>
<comment type="caution">
    <text evidence="2">The sequence shown here is derived from an EMBL/GenBank/DDBJ whole genome shotgun (WGS) entry which is preliminary data.</text>
</comment>
<organism evidence="2 3">
    <name type="scientific">Candidatus Marsarchaeota G2 archaeon OSP_D</name>
    <dbReference type="NCBI Taxonomy" id="1978157"/>
    <lineage>
        <taxon>Archaea</taxon>
        <taxon>Candidatus Marsarchaeota</taxon>
        <taxon>Candidatus Marsarchaeota group 2</taxon>
    </lineage>
</organism>